<keyword evidence="2" id="KW-1185">Reference proteome</keyword>
<protein>
    <recommendedName>
        <fullName evidence="3">Nucleotidyltransferase</fullName>
    </recommendedName>
</protein>
<gene>
    <name evidence="1" type="ORF">GA0074695_2338</name>
</gene>
<accession>A0A1C4WDY5</accession>
<evidence type="ECO:0008006" key="3">
    <source>
        <dbReference type="Google" id="ProtNLM"/>
    </source>
</evidence>
<evidence type="ECO:0000313" key="2">
    <source>
        <dbReference type="Proteomes" id="UP000198242"/>
    </source>
</evidence>
<dbReference type="Pfam" id="PF10127">
    <property type="entry name" value="RlaP"/>
    <property type="match status" value="1"/>
</dbReference>
<dbReference type="EMBL" id="LT607411">
    <property type="protein sequence ID" value="SCE94408.1"/>
    <property type="molecule type" value="Genomic_DNA"/>
</dbReference>
<evidence type="ECO:0000313" key="1">
    <source>
        <dbReference type="EMBL" id="SCE94408.1"/>
    </source>
</evidence>
<name>A0A1C4WDY5_MICVI</name>
<dbReference type="Proteomes" id="UP000198242">
    <property type="component" value="Chromosome I"/>
</dbReference>
<dbReference type="InterPro" id="IPR018775">
    <property type="entry name" value="RlaP"/>
</dbReference>
<organism evidence="1 2">
    <name type="scientific">Micromonospora viridifaciens</name>
    <dbReference type="NCBI Taxonomy" id="1881"/>
    <lineage>
        <taxon>Bacteria</taxon>
        <taxon>Bacillati</taxon>
        <taxon>Actinomycetota</taxon>
        <taxon>Actinomycetes</taxon>
        <taxon>Micromonosporales</taxon>
        <taxon>Micromonosporaceae</taxon>
        <taxon>Micromonospora</taxon>
    </lineage>
</organism>
<sequence>MDVVSHDLLKFARLLNSRNGYVLEQLLSPLVVMTTAVHAELTSLAPRLITRHHAHHYLRFAATQEKLYARTGQLKPALYTLRVLLTGIHLMRTGRLETDLGVLGAKLAYVPDLIAAKREAEQVPLPAGAAQRLATDVPRLRAELEAARDASTLPDHADPAAVDALHDLVVRARLG</sequence>
<dbReference type="PANTHER" id="PTHR34817">
    <property type="entry name" value="NUCLEOTIDYLTRANSFERASE"/>
    <property type="match status" value="1"/>
</dbReference>
<proteinExistence type="predicted"/>
<reference evidence="2" key="1">
    <citation type="submission" date="2016-06" db="EMBL/GenBank/DDBJ databases">
        <authorList>
            <person name="Varghese N."/>
            <person name="Submissions Spin"/>
        </authorList>
    </citation>
    <scope>NUCLEOTIDE SEQUENCE [LARGE SCALE GENOMIC DNA]</scope>
    <source>
        <strain evidence="2">DSM 43909</strain>
    </source>
</reference>
<dbReference type="AlphaFoldDB" id="A0A1C4WDY5"/>
<dbReference type="PANTHER" id="PTHR34817:SF1">
    <property type="entry name" value="NUCLEOTIDYLTRANSFERASE"/>
    <property type="match status" value="1"/>
</dbReference>